<evidence type="ECO:0000256" key="6">
    <source>
        <dbReference type="SAM" id="Phobius"/>
    </source>
</evidence>
<dbReference type="Proteomes" id="UP000024547">
    <property type="component" value="Unassembled WGS sequence"/>
</dbReference>
<feature type="transmembrane region" description="Helical" evidence="6">
    <location>
        <begin position="273"/>
        <end position="295"/>
    </location>
</feature>
<feature type="transmembrane region" description="Helical" evidence="6">
    <location>
        <begin position="162"/>
        <end position="184"/>
    </location>
</feature>
<feature type="transmembrane region" description="Helical" evidence="6">
    <location>
        <begin position="204"/>
        <end position="223"/>
    </location>
</feature>
<reference evidence="8 9" key="1">
    <citation type="journal article" date="2014" name="Antonie Van Leeuwenhoek">
        <title>Hyphomonas beringensis sp. nov. and Hyphomonas chukchiensis sp. nov., isolated from surface seawater of the Bering Sea and Chukchi Sea.</title>
        <authorList>
            <person name="Li C."/>
            <person name="Lai Q."/>
            <person name="Li G."/>
            <person name="Dong C."/>
            <person name="Wang J."/>
            <person name="Liao Y."/>
            <person name="Shao Z."/>
        </authorList>
    </citation>
    <scope>NUCLEOTIDE SEQUENCE [LARGE SCALE GENOMIC DNA]</scope>
    <source>
        <strain evidence="8 9">22II1-22F38</strain>
    </source>
</reference>
<dbReference type="Pfam" id="PF07690">
    <property type="entry name" value="MFS_1"/>
    <property type="match status" value="1"/>
</dbReference>
<dbReference type="Gene3D" id="1.20.1250.20">
    <property type="entry name" value="MFS general substrate transporter like domains"/>
    <property type="match status" value="2"/>
</dbReference>
<feature type="transmembrane region" description="Helical" evidence="6">
    <location>
        <begin position="406"/>
        <end position="425"/>
    </location>
</feature>
<feature type="transmembrane region" description="Helical" evidence="6">
    <location>
        <begin position="375"/>
        <end position="394"/>
    </location>
</feature>
<dbReference type="AlphaFoldDB" id="A0A059E0D7"/>
<dbReference type="STRING" id="1280948.HY36_05180"/>
<feature type="transmembrane region" description="Helical" evidence="6">
    <location>
        <begin position="332"/>
        <end position="355"/>
    </location>
</feature>
<accession>A0A059E0D7</accession>
<gene>
    <name evidence="8" type="ORF">HY36_05180</name>
</gene>
<dbReference type="CDD" id="cd17328">
    <property type="entry name" value="MFS_spinster_like"/>
    <property type="match status" value="1"/>
</dbReference>
<dbReference type="PANTHER" id="PTHR23505">
    <property type="entry name" value="SPINSTER"/>
    <property type="match status" value="1"/>
</dbReference>
<feature type="domain" description="Major facilitator superfamily (MFS) profile" evidence="7">
    <location>
        <begin position="36"/>
        <end position="530"/>
    </location>
</feature>
<dbReference type="EMBL" id="AWFH01000023">
    <property type="protein sequence ID" value="KCZ60373.1"/>
    <property type="molecule type" value="Genomic_DNA"/>
</dbReference>
<keyword evidence="3 6" id="KW-0812">Transmembrane</keyword>
<dbReference type="SUPFAM" id="SSF103473">
    <property type="entry name" value="MFS general substrate transporter"/>
    <property type="match status" value="1"/>
</dbReference>
<name>A0A059E0D7_9PROT</name>
<dbReference type="GO" id="GO:0016020">
    <property type="term" value="C:membrane"/>
    <property type="evidence" value="ECO:0007669"/>
    <property type="project" value="UniProtKB-SubCell"/>
</dbReference>
<feature type="transmembrane region" description="Helical" evidence="6">
    <location>
        <begin position="301"/>
        <end position="320"/>
    </location>
</feature>
<dbReference type="PANTHER" id="PTHR23505:SF79">
    <property type="entry name" value="PROTEIN SPINSTER"/>
    <property type="match status" value="1"/>
</dbReference>
<keyword evidence="5 6" id="KW-0472">Membrane</keyword>
<evidence type="ECO:0000256" key="4">
    <source>
        <dbReference type="ARBA" id="ARBA00022989"/>
    </source>
</evidence>
<dbReference type="InterPro" id="IPR020846">
    <property type="entry name" value="MFS_dom"/>
</dbReference>
<dbReference type="GO" id="GO:0022857">
    <property type="term" value="F:transmembrane transporter activity"/>
    <property type="evidence" value="ECO:0007669"/>
    <property type="project" value="InterPro"/>
</dbReference>
<keyword evidence="9" id="KW-1185">Reference proteome</keyword>
<evidence type="ECO:0000313" key="8">
    <source>
        <dbReference type="EMBL" id="KCZ60373.1"/>
    </source>
</evidence>
<dbReference type="InterPro" id="IPR044770">
    <property type="entry name" value="MFS_spinster-like"/>
</dbReference>
<evidence type="ECO:0000256" key="3">
    <source>
        <dbReference type="ARBA" id="ARBA00022692"/>
    </source>
</evidence>
<dbReference type="eggNOG" id="COG0477">
    <property type="taxonomic scope" value="Bacteria"/>
</dbReference>
<evidence type="ECO:0000259" key="7">
    <source>
        <dbReference type="PROSITE" id="PS50850"/>
    </source>
</evidence>
<comment type="subcellular location">
    <subcellularLocation>
        <location evidence="1">Membrane</location>
        <topology evidence="1">Multi-pass membrane protein</topology>
    </subcellularLocation>
</comment>
<sequence>MKSISIQPLWLHYASIIVDQSVAAPVKESRGYANGVLVILFLVYVLNFLDRQILAILAEDIKADLQISDADLGFLYGTAFAVFYATFGIPLGRLADAWNRTHLISLGLGFWSLMTALSGTAKGFASLATYRFGVGIGESSASPAALSLLYDYYPPHLRTTVVALYAGGVYIGLGCGLFLGGSILDAWAATYPDTSLAPFGLKGWQVAFMAVGLPGLLLSLVVAKIREPERGRYDGGAKPIAGSPLKEVAVSLGSMVPVLNLFMLARGGAKPSLIVVNVVTIALLAVLAWGLILLTGDVTQWVALAIGVFAAFSWSQSFLLRDPDVFHLLFRSRAMICLTISAAGVVFVGVAFAFWSVPLIQRTYEVANSQVGMVVGLSSAVSGFCGITFGGILADRLRQKFVHGKLVVYLAATVGAIIMSSAFLFSTTLISAYACLAVLFFFTAMATGPAMATINDLNVPRGRATSYAFFTMVTTLIGTAIGPYLIGQVSDVYTAGGASPAEALRLAMIWCLALPVGGLLFGIIAFRALPADEARVREQSERELLSVG</sequence>
<protein>
    <recommendedName>
        <fullName evidence="7">Major facilitator superfamily (MFS) profile domain-containing protein</fullName>
    </recommendedName>
</protein>
<evidence type="ECO:0000313" key="9">
    <source>
        <dbReference type="Proteomes" id="UP000024547"/>
    </source>
</evidence>
<feature type="transmembrane region" description="Helical" evidence="6">
    <location>
        <begin position="70"/>
        <end position="91"/>
    </location>
</feature>
<feature type="transmembrane region" description="Helical" evidence="6">
    <location>
        <begin position="431"/>
        <end position="454"/>
    </location>
</feature>
<feature type="transmembrane region" description="Helical" evidence="6">
    <location>
        <begin position="31"/>
        <end position="49"/>
    </location>
</feature>
<dbReference type="PATRIC" id="fig|1280948.3.peg.2093"/>
<keyword evidence="2" id="KW-0813">Transport</keyword>
<evidence type="ECO:0000256" key="2">
    <source>
        <dbReference type="ARBA" id="ARBA00022448"/>
    </source>
</evidence>
<feature type="transmembrane region" description="Helical" evidence="6">
    <location>
        <begin position="506"/>
        <end position="529"/>
    </location>
</feature>
<evidence type="ECO:0000256" key="1">
    <source>
        <dbReference type="ARBA" id="ARBA00004141"/>
    </source>
</evidence>
<feature type="transmembrane region" description="Helical" evidence="6">
    <location>
        <begin position="466"/>
        <end position="486"/>
    </location>
</feature>
<evidence type="ECO:0000256" key="5">
    <source>
        <dbReference type="ARBA" id="ARBA00023136"/>
    </source>
</evidence>
<dbReference type="InterPro" id="IPR011701">
    <property type="entry name" value="MFS"/>
</dbReference>
<dbReference type="InterPro" id="IPR036259">
    <property type="entry name" value="MFS_trans_sf"/>
</dbReference>
<organism evidence="8 9">
    <name type="scientific">Hyphomonas atlantica</name>
    <dbReference type="NCBI Taxonomy" id="1280948"/>
    <lineage>
        <taxon>Bacteria</taxon>
        <taxon>Pseudomonadati</taxon>
        <taxon>Pseudomonadota</taxon>
        <taxon>Alphaproteobacteria</taxon>
        <taxon>Hyphomonadales</taxon>
        <taxon>Hyphomonadaceae</taxon>
        <taxon>Hyphomonas</taxon>
    </lineage>
</organism>
<dbReference type="PROSITE" id="PS50850">
    <property type="entry name" value="MFS"/>
    <property type="match status" value="1"/>
</dbReference>
<comment type="caution">
    <text evidence="8">The sequence shown here is derived from an EMBL/GenBank/DDBJ whole genome shotgun (WGS) entry which is preliminary data.</text>
</comment>
<feature type="transmembrane region" description="Helical" evidence="6">
    <location>
        <begin position="103"/>
        <end position="121"/>
    </location>
</feature>
<keyword evidence="4 6" id="KW-1133">Transmembrane helix</keyword>
<proteinExistence type="predicted"/>